<organism evidence="2 3">
    <name type="scientific">Muribaculum gordoncarteri</name>
    <dbReference type="NCBI Taxonomy" id="2530390"/>
    <lineage>
        <taxon>Bacteria</taxon>
        <taxon>Pseudomonadati</taxon>
        <taxon>Bacteroidota</taxon>
        <taxon>Bacteroidia</taxon>
        <taxon>Bacteroidales</taxon>
        <taxon>Muribaculaceae</taxon>
        <taxon>Muribaculum</taxon>
    </lineage>
</organism>
<dbReference type="RefSeq" id="WP_136409751.1">
    <property type="nucleotide sequence ID" value="NZ_CP039393.1"/>
</dbReference>
<proteinExistence type="predicted"/>
<dbReference type="InterPro" id="IPR057253">
    <property type="entry name" value="CoiA-like_N"/>
</dbReference>
<dbReference type="OrthoDB" id="1075895at2"/>
<feature type="domain" description="Competence protein CoiA-like N-terminal" evidence="1">
    <location>
        <begin position="23"/>
        <end position="58"/>
    </location>
</feature>
<accession>A0A4P7VC18</accession>
<dbReference type="Pfam" id="PF25164">
    <property type="entry name" value="CoiA_N"/>
    <property type="match status" value="1"/>
</dbReference>
<reference evidence="2 3" key="1">
    <citation type="submission" date="2019-02" db="EMBL/GenBank/DDBJ databases">
        <title>Isolation and identification of novel species under the genus Muribaculum.</title>
        <authorList>
            <person name="Miyake S."/>
            <person name="Ding Y."/>
            <person name="Low A."/>
            <person name="Soh M."/>
            <person name="Seedorf H."/>
        </authorList>
    </citation>
    <scope>NUCLEOTIDE SEQUENCE [LARGE SCALE GENOMIC DNA]</scope>
    <source>
        <strain evidence="2 3">TLL-A4</strain>
    </source>
</reference>
<keyword evidence="3" id="KW-1185">Reference proteome</keyword>
<gene>
    <name evidence="2" type="ORF">E7746_02695</name>
</gene>
<dbReference type="KEGG" id="mgod:E7746_02695"/>
<name>A0A4P7VC18_9BACT</name>
<evidence type="ECO:0000259" key="1">
    <source>
        <dbReference type="Pfam" id="PF25164"/>
    </source>
</evidence>
<protein>
    <recommendedName>
        <fullName evidence="1">Competence protein CoiA-like N-terminal domain-containing protein</fullName>
    </recommendedName>
</protein>
<evidence type="ECO:0000313" key="3">
    <source>
        <dbReference type="Proteomes" id="UP000297031"/>
    </source>
</evidence>
<dbReference type="EMBL" id="CP039393">
    <property type="protein sequence ID" value="QCD34860.1"/>
    <property type="molecule type" value="Genomic_DNA"/>
</dbReference>
<dbReference type="Proteomes" id="UP000297031">
    <property type="component" value="Chromosome"/>
</dbReference>
<sequence length="379" mass="44318">MVQYLYANNINGSLVDISNVTHENRERYYCPSCGIEMSAVLGNKREHHFRHKGDSCSYESYLHKISKLLLKWRFDNNYKFEIAYYVTQNCPNTDCCLRDSNCNTNIKELHIINLKDCYNICEIEGAYSGFRADIKLSNSDKPEATPLFIEVAVTHKCSPEKISSGVPIVEISVTNERDVLHPLIEQKTTEPLLHQHITLSNPQYIEEKIKFYNFDRIIYPCKQLSRFIIYKDSNDYIRGGIEKCIGLCNTVIGQYNKASLFEIQFDDSNLTKRYKYHIWYFGISFAIKEGINIQNCRICRNYNSCVIKLPTNKIDVRTKKRFFINVPISQLNDNQFNTTHQANNCRNFTYNAQFITQILNHFKDFKYCVSKPYLPYSKG</sequence>
<evidence type="ECO:0000313" key="2">
    <source>
        <dbReference type="EMBL" id="QCD34860.1"/>
    </source>
</evidence>
<dbReference type="AlphaFoldDB" id="A0A4P7VC18"/>